<dbReference type="InterPro" id="IPR000131">
    <property type="entry name" value="ATP_synth_F1_gsu"/>
</dbReference>
<comment type="subunit">
    <text evidence="10">F-type ATPases have 2 components, CF(1) - the catalytic core - and CF(0) - the membrane proton channel. CF(1) has five subunits: alpha(3), beta(3), gamma(1), delta(1), epsilon(1). CF(0) has three main subunits: a, b and c.</text>
</comment>
<keyword evidence="6 10" id="KW-0406">Ion transport</keyword>
<dbReference type="CDD" id="cd12151">
    <property type="entry name" value="F1-ATPase_gamma"/>
    <property type="match status" value="1"/>
</dbReference>
<evidence type="ECO:0000256" key="9">
    <source>
        <dbReference type="ARBA" id="ARBA00023310"/>
    </source>
</evidence>
<evidence type="ECO:0000313" key="11">
    <source>
        <dbReference type="EMBL" id="TGN20689.1"/>
    </source>
</evidence>
<dbReference type="InterPro" id="IPR023632">
    <property type="entry name" value="ATP_synth_F1_gsu_CS"/>
</dbReference>
<organism evidence="11 12">
    <name type="scientific">Leptospira idonii</name>
    <dbReference type="NCBI Taxonomy" id="1193500"/>
    <lineage>
        <taxon>Bacteria</taxon>
        <taxon>Pseudomonadati</taxon>
        <taxon>Spirochaetota</taxon>
        <taxon>Spirochaetia</taxon>
        <taxon>Leptospirales</taxon>
        <taxon>Leptospiraceae</taxon>
        <taxon>Leptospira</taxon>
    </lineage>
</organism>
<comment type="caution">
    <text evidence="11">The sequence shown here is derived from an EMBL/GenBank/DDBJ whole genome shotgun (WGS) entry which is preliminary data.</text>
</comment>
<dbReference type="HAMAP" id="MF_00815">
    <property type="entry name" value="ATP_synth_gamma_bact"/>
    <property type="match status" value="1"/>
</dbReference>
<evidence type="ECO:0000256" key="6">
    <source>
        <dbReference type="ARBA" id="ARBA00023065"/>
    </source>
</evidence>
<dbReference type="PANTHER" id="PTHR11693">
    <property type="entry name" value="ATP SYNTHASE GAMMA CHAIN"/>
    <property type="match status" value="1"/>
</dbReference>
<evidence type="ECO:0000256" key="3">
    <source>
        <dbReference type="ARBA" id="ARBA00007681"/>
    </source>
</evidence>
<dbReference type="Gene3D" id="3.40.1380.10">
    <property type="match status" value="1"/>
</dbReference>
<sequence length="290" mass="31792">MATPREIKKRITSVKNTRKITRTMEMVSTAKAKKATNKVNAAKPYAELTMELVGSLSGLAGVIQSPYLRKPLKTRKVAILAITANRGLCGGFNSNVLKMVRNRIDEWTAKGVEVEVHAAGKKAVAYFKFAKIPLKSSYTNIDDKAGSPEANILANYFMSAFAKEEIDAVEVVSTHYYSAASQKPEVTSILPLQVEEDTSQKSNSGPEIMYEPDPKTILENLLPLVIRTTFVKIILETSASEHIARRIAMKSATDAAGEMIKLLTRGYNRVRQAKITQEISEIVGGAEAIS</sequence>
<dbReference type="SUPFAM" id="SSF52943">
    <property type="entry name" value="ATP synthase (F1-ATPase), gamma subunit"/>
    <property type="match status" value="1"/>
</dbReference>
<protein>
    <recommendedName>
        <fullName evidence="10">ATP synthase gamma chain</fullName>
    </recommendedName>
    <alternativeName>
        <fullName evidence="10">ATP synthase F1 sector gamma subunit</fullName>
    </alternativeName>
    <alternativeName>
        <fullName evidence="10">F-ATPase gamma subunit</fullName>
    </alternativeName>
</protein>
<evidence type="ECO:0000313" key="12">
    <source>
        <dbReference type="Proteomes" id="UP000298058"/>
    </source>
</evidence>
<dbReference type="GO" id="GO:0042777">
    <property type="term" value="P:proton motive force-driven plasma membrane ATP synthesis"/>
    <property type="evidence" value="ECO:0007669"/>
    <property type="project" value="UniProtKB-UniRule"/>
</dbReference>
<evidence type="ECO:0000256" key="1">
    <source>
        <dbReference type="ARBA" id="ARBA00003456"/>
    </source>
</evidence>
<dbReference type="PANTHER" id="PTHR11693:SF22">
    <property type="entry name" value="ATP SYNTHASE SUBUNIT GAMMA, MITOCHONDRIAL"/>
    <property type="match status" value="1"/>
</dbReference>
<comment type="function">
    <text evidence="1 10">Produces ATP from ADP in the presence of a proton gradient across the membrane. The gamma chain is believed to be important in regulating ATPase activity and the flow of protons through the CF(0) complex.</text>
</comment>
<dbReference type="Pfam" id="PF00231">
    <property type="entry name" value="ATP-synt"/>
    <property type="match status" value="1"/>
</dbReference>
<keyword evidence="4 10" id="KW-0813">Transport</keyword>
<keyword evidence="7 10" id="KW-0472">Membrane</keyword>
<evidence type="ECO:0000256" key="10">
    <source>
        <dbReference type="HAMAP-Rule" id="MF_00815"/>
    </source>
</evidence>
<dbReference type="GO" id="GO:0005524">
    <property type="term" value="F:ATP binding"/>
    <property type="evidence" value="ECO:0007669"/>
    <property type="project" value="UniProtKB-UniRule"/>
</dbReference>
<dbReference type="OrthoDB" id="9812769at2"/>
<dbReference type="AlphaFoldDB" id="A0A4R9M689"/>
<dbReference type="RefSeq" id="WP_135758904.1">
    <property type="nucleotide sequence ID" value="NZ_RQHW01000008.1"/>
</dbReference>
<evidence type="ECO:0000256" key="2">
    <source>
        <dbReference type="ARBA" id="ARBA00004170"/>
    </source>
</evidence>
<evidence type="ECO:0000256" key="8">
    <source>
        <dbReference type="ARBA" id="ARBA00023196"/>
    </source>
</evidence>
<dbReference type="FunFam" id="3.40.1380.10:FF:000006">
    <property type="entry name" value="ATP synthase gamma chain"/>
    <property type="match status" value="1"/>
</dbReference>
<dbReference type="GO" id="GO:0045259">
    <property type="term" value="C:proton-transporting ATP synthase complex"/>
    <property type="evidence" value="ECO:0007669"/>
    <property type="project" value="UniProtKB-KW"/>
</dbReference>
<gene>
    <name evidence="10 11" type="primary">atpG</name>
    <name evidence="11" type="ORF">EHS15_02185</name>
</gene>
<keyword evidence="5 10" id="KW-0375">Hydrogen ion transport</keyword>
<dbReference type="NCBIfam" id="NF009960">
    <property type="entry name" value="PRK13427.1"/>
    <property type="match status" value="1"/>
</dbReference>
<dbReference type="PRINTS" id="PR00126">
    <property type="entry name" value="ATPASEGAMMA"/>
</dbReference>
<accession>A0A4R9M689</accession>
<evidence type="ECO:0000256" key="5">
    <source>
        <dbReference type="ARBA" id="ARBA00022781"/>
    </source>
</evidence>
<comment type="subcellular location">
    <subcellularLocation>
        <location evidence="10">Cell membrane</location>
        <topology evidence="10">Peripheral membrane protein</topology>
    </subcellularLocation>
    <subcellularLocation>
        <location evidence="2">Membrane</location>
        <topology evidence="2">Peripheral membrane protein</topology>
    </subcellularLocation>
</comment>
<dbReference type="Proteomes" id="UP000298058">
    <property type="component" value="Unassembled WGS sequence"/>
</dbReference>
<keyword evidence="12" id="KW-1185">Reference proteome</keyword>
<evidence type="ECO:0000256" key="4">
    <source>
        <dbReference type="ARBA" id="ARBA00022448"/>
    </source>
</evidence>
<keyword evidence="9 10" id="KW-0066">ATP synthesis</keyword>
<keyword evidence="8 10" id="KW-0139">CF(1)</keyword>
<dbReference type="EMBL" id="RQHW01000008">
    <property type="protein sequence ID" value="TGN20689.1"/>
    <property type="molecule type" value="Genomic_DNA"/>
</dbReference>
<dbReference type="InterPro" id="IPR035968">
    <property type="entry name" value="ATP_synth_F1_ATPase_gsu"/>
</dbReference>
<evidence type="ECO:0000256" key="7">
    <source>
        <dbReference type="ARBA" id="ARBA00023136"/>
    </source>
</evidence>
<proteinExistence type="inferred from homology"/>
<reference evidence="11" key="1">
    <citation type="journal article" date="2019" name="PLoS Negl. Trop. Dis.">
        <title>Revisiting the worldwide diversity of Leptospira species in the environment.</title>
        <authorList>
            <person name="Vincent A.T."/>
            <person name="Schiettekatte O."/>
            <person name="Bourhy P."/>
            <person name="Veyrier F.J."/>
            <person name="Picardeau M."/>
        </authorList>
    </citation>
    <scope>NUCLEOTIDE SEQUENCE [LARGE SCALE GENOMIC DNA]</scope>
    <source>
        <strain evidence="11">201300427</strain>
    </source>
</reference>
<dbReference type="NCBIfam" id="TIGR01146">
    <property type="entry name" value="ATPsyn_F1gamma"/>
    <property type="match status" value="1"/>
</dbReference>
<keyword evidence="10" id="KW-1003">Cell membrane</keyword>
<comment type="similarity">
    <text evidence="3 10">Belongs to the ATPase gamma chain family.</text>
</comment>
<dbReference type="GO" id="GO:0005886">
    <property type="term" value="C:plasma membrane"/>
    <property type="evidence" value="ECO:0007669"/>
    <property type="project" value="UniProtKB-SubCell"/>
</dbReference>
<dbReference type="Gene3D" id="1.10.287.80">
    <property type="entry name" value="ATP synthase, gamma subunit, helix hairpin domain"/>
    <property type="match status" value="1"/>
</dbReference>
<name>A0A4R9M689_9LEPT</name>
<dbReference type="PROSITE" id="PS00153">
    <property type="entry name" value="ATPASE_GAMMA"/>
    <property type="match status" value="1"/>
</dbReference>
<dbReference type="GO" id="GO:0046933">
    <property type="term" value="F:proton-transporting ATP synthase activity, rotational mechanism"/>
    <property type="evidence" value="ECO:0007669"/>
    <property type="project" value="UniProtKB-UniRule"/>
</dbReference>